<comment type="caution">
    <text evidence="1">The sequence shown here is derived from an EMBL/GenBank/DDBJ whole genome shotgun (WGS) entry which is preliminary data.</text>
</comment>
<name>A0A1G2NX40_9BACT</name>
<evidence type="ECO:0000313" key="1">
    <source>
        <dbReference type="EMBL" id="OHA40686.1"/>
    </source>
</evidence>
<dbReference type="EMBL" id="MHSH01000046">
    <property type="protein sequence ID" value="OHA40686.1"/>
    <property type="molecule type" value="Genomic_DNA"/>
</dbReference>
<dbReference type="Proteomes" id="UP000176429">
    <property type="component" value="Unassembled WGS sequence"/>
</dbReference>
<organism evidence="1 2">
    <name type="scientific">Candidatus Taylorbacteria bacterium RIFCSPLOWO2_02_FULL_46_40</name>
    <dbReference type="NCBI Taxonomy" id="1802329"/>
    <lineage>
        <taxon>Bacteria</taxon>
        <taxon>Candidatus Tayloriibacteriota</taxon>
    </lineage>
</organism>
<protein>
    <submittedName>
        <fullName evidence="1">Uncharacterized protein</fullName>
    </submittedName>
</protein>
<accession>A0A1G2NX40</accession>
<evidence type="ECO:0000313" key="2">
    <source>
        <dbReference type="Proteomes" id="UP000176429"/>
    </source>
</evidence>
<gene>
    <name evidence="1" type="ORF">A3H68_01990</name>
</gene>
<proteinExistence type="predicted"/>
<dbReference type="AlphaFoldDB" id="A0A1G2NX40"/>
<reference evidence="1 2" key="1">
    <citation type="journal article" date="2016" name="Nat. Commun.">
        <title>Thousands of microbial genomes shed light on interconnected biogeochemical processes in an aquifer system.</title>
        <authorList>
            <person name="Anantharaman K."/>
            <person name="Brown C.T."/>
            <person name="Hug L.A."/>
            <person name="Sharon I."/>
            <person name="Castelle C.J."/>
            <person name="Probst A.J."/>
            <person name="Thomas B.C."/>
            <person name="Singh A."/>
            <person name="Wilkins M.J."/>
            <person name="Karaoz U."/>
            <person name="Brodie E.L."/>
            <person name="Williams K.H."/>
            <person name="Hubbard S.S."/>
            <person name="Banfield J.F."/>
        </authorList>
    </citation>
    <scope>NUCLEOTIDE SEQUENCE [LARGE SCALE GENOMIC DNA]</scope>
</reference>
<sequence>MISKSIQWVWRLTFHRKHRRAGVAIVNTLGAVPACRECGLRLLPPKHEQGRRNDYLILSLATAKRLAVAQK</sequence>